<reference evidence="1" key="1">
    <citation type="submission" date="2014-11" db="EMBL/GenBank/DDBJ databases">
        <authorList>
            <person name="Amaro Gonzalez C."/>
        </authorList>
    </citation>
    <scope>NUCLEOTIDE SEQUENCE</scope>
</reference>
<evidence type="ECO:0000313" key="1">
    <source>
        <dbReference type="EMBL" id="JAH80026.1"/>
    </source>
</evidence>
<dbReference type="AlphaFoldDB" id="A0A0E9VPR3"/>
<protein>
    <submittedName>
        <fullName evidence="1">Uncharacterized protein</fullName>
    </submittedName>
</protein>
<reference evidence="1" key="2">
    <citation type="journal article" date="2015" name="Fish Shellfish Immunol.">
        <title>Early steps in the European eel (Anguilla anguilla)-Vibrio vulnificus interaction in the gills: Role of the RtxA13 toxin.</title>
        <authorList>
            <person name="Callol A."/>
            <person name="Pajuelo D."/>
            <person name="Ebbesson L."/>
            <person name="Teles M."/>
            <person name="MacKenzie S."/>
            <person name="Amaro C."/>
        </authorList>
    </citation>
    <scope>NUCLEOTIDE SEQUENCE</scope>
</reference>
<organism evidence="1">
    <name type="scientific">Anguilla anguilla</name>
    <name type="common">European freshwater eel</name>
    <name type="synonym">Muraena anguilla</name>
    <dbReference type="NCBI Taxonomy" id="7936"/>
    <lineage>
        <taxon>Eukaryota</taxon>
        <taxon>Metazoa</taxon>
        <taxon>Chordata</taxon>
        <taxon>Craniata</taxon>
        <taxon>Vertebrata</taxon>
        <taxon>Euteleostomi</taxon>
        <taxon>Actinopterygii</taxon>
        <taxon>Neopterygii</taxon>
        <taxon>Teleostei</taxon>
        <taxon>Anguilliformes</taxon>
        <taxon>Anguillidae</taxon>
        <taxon>Anguilla</taxon>
    </lineage>
</organism>
<sequence>MSLTATSSTQSTLTAAACGRRNLVII</sequence>
<dbReference type="EMBL" id="GBXM01028551">
    <property type="protein sequence ID" value="JAH80026.1"/>
    <property type="molecule type" value="Transcribed_RNA"/>
</dbReference>
<proteinExistence type="predicted"/>
<accession>A0A0E9VPR3</accession>
<name>A0A0E9VPR3_ANGAN</name>